<dbReference type="GO" id="GO:0003887">
    <property type="term" value="F:DNA-directed DNA polymerase activity"/>
    <property type="evidence" value="ECO:0007669"/>
    <property type="project" value="InterPro"/>
</dbReference>
<dbReference type="PANTHER" id="PTHR38767:SF1">
    <property type="entry name" value="DNA POLYMERASE III SUBUNIT CHI"/>
    <property type="match status" value="1"/>
</dbReference>
<comment type="caution">
    <text evidence="1">The sequence shown here is derived from an EMBL/GenBank/DDBJ whole genome shotgun (WGS) entry which is preliminary data.</text>
</comment>
<sequence length="153" mass="18154">MTEFIFYRLKDNWQSYLLLLLEKAYHNNQRVSVQCGSDFLRDSLDDYLWTWKEDSFLPHGVDIRDEGVFSALQPILLTLSSDNANASTIRFFINTALINTEDIGYYKKLIFIVDNSDQESRRWGRENWIRLKNAGYELTVCHNDLGYWKKIVR</sequence>
<name>A0A937AJF2_9HYPH</name>
<evidence type="ECO:0000313" key="2">
    <source>
        <dbReference type="Proteomes" id="UP000736856"/>
    </source>
</evidence>
<gene>
    <name evidence="1" type="ORF">EU981_00530</name>
</gene>
<dbReference type="GO" id="GO:0032298">
    <property type="term" value="P:positive regulation of DNA-templated DNA replication initiation"/>
    <property type="evidence" value="ECO:0007669"/>
    <property type="project" value="TreeGrafter"/>
</dbReference>
<dbReference type="GO" id="GO:0003677">
    <property type="term" value="F:DNA binding"/>
    <property type="evidence" value="ECO:0007669"/>
    <property type="project" value="InterPro"/>
</dbReference>
<dbReference type="Gene3D" id="3.40.50.10110">
    <property type="entry name" value="DNA polymerase III subunit chi"/>
    <property type="match status" value="1"/>
</dbReference>
<reference evidence="1" key="1">
    <citation type="submission" date="2019-02" db="EMBL/GenBank/DDBJ databases">
        <title>A novel Candidatus Liberibacter species associated with the New Zealand native fuchsia psyllid, Ctenarytaina fuchsiae.</title>
        <authorList>
            <person name="Thompson S.M."/>
            <person name="Jorgensen N."/>
            <person name="David C."/>
            <person name="Bulman S.R."/>
            <person name="Smith G.R."/>
        </authorList>
    </citation>
    <scope>NUCLEOTIDE SEQUENCE</scope>
    <source>
        <strain evidence="1">Oxford</strain>
    </source>
</reference>
<proteinExistence type="predicted"/>
<dbReference type="EMBL" id="SEOL01000001">
    <property type="protein sequence ID" value="MBL0848581.1"/>
    <property type="molecule type" value="Genomic_DNA"/>
</dbReference>
<dbReference type="Pfam" id="PF04364">
    <property type="entry name" value="DNA_pol3_chi"/>
    <property type="match status" value="1"/>
</dbReference>
<dbReference type="InterPro" id="IPR007459">
    <property type="entry name" value="DNA_pol3_chi"/>
</dbReference>
<dbReference type="InterPro" id="IPR036768">
    <property type="entry name" value="PolIII_chi_sf"/>
</dbReference>
<dbReference type="PANTHER" id="PTHR38767">
    <property type="entry name" value="DNA POLYMERASE III SUBUNIT CHI"/>
    <property type="match status" value="1"/>
</dbReference>
<dbReference type="SUPFAM" id="SSF102400">
    <property type="entry name" value="DNA polymerase III chi subunit"/>
    <property type="match status" value="1"/>
</dbReference>
<evidence type="ECO:0000313" key="1">
    <source>
        <dbReference type="EMBL" id="MBL0848581.1"/>
    </source>
</evidence>
<dbReference type="GO" id="GO:0006260">
    <property type="term" value="P:DNA replication"/>
    <property type="evidence" value="ECO:0007669"/>
    <property type="project" value="InterPro"/>
</dbReference>
<organism evidence="1 2">
    <name type="scientific">Candidatus Liberibacter ctenarytainae</name>
    <dbReference type="NCBI Taxonomy" id="2020335"/>
    <lineage>
        <taxon>Bacteria</taxon>
        <taxon>Pseudomonadati</taxon>
        <taxon>Pseudomonadota</taxon>
        <taxon>Alphaproteobacteria</taxon>
        <taxon>Hyphomicrobiales</taxon>
        <taxon>Rhizobiaceae</taxon>
        <taxon>Liberibacter</taxon>
    </lineage>
</organism>
<accession>A0A937AJF2</accession>
<protein>
    <submittedName>
        <fullName evidence="1">DNA polymerase III subunit chi</fullName>
    </submittedName>
</protein>
<dbReference type="AlphaFoldDB" id="A0A937AJF2"/>
<dbReference type="Proteomes" id="UP000736856">
    <property type="component" value="Unassembled WGS sequence"/>
</dbReference>